<protein>
    <submittedName>
        <fullName evidence="3">Uncharacterized protein</fullName>
    </submittedName>
</protein>
<evidence type="ECO:0000313" key="4">
    <source>
        <dbReference type="Proteomes" id="UP000217790"/>
    </source>
</evidence>
<dbReference type="Proteomes" id="UP000217790">
    <property type="component" value="Unassembled WGS sequence"/>
</dbReference>
<feature type="region of interest" description="Disordered" evidence="2">
    <location>
        <begin position="1"/>
        <end position="21"/>
    </location>
</feature>
<proteinExistence type="predicted"/>
<feature type="coiled-coil region" evidence="1">
    <location>
        <begin position="86"/>
        <end position="120"/>
    </location>
</feature>
<sequence length="154" mass="17200">MDSVFAIPDTSVPSAQSTSNDKMAILEADMPVFMQESREKNSCCHEAASKQLITKGDTITIRSMREQLAVKEMELKLAQHHANVLTHALQIALTSAESKVKDLEEQLEEAREEIAGYDNWQGDYTTANGIPTFRLCLGRQVSELRTESRSRGNE</sequence>
<dbReference type="InParanoid" id="A0A2H3DDA0"/>
<evidence type="ECO:0000256" key="2">
    <source>
        <dbReference type="SAM" id="MobiDB-lite"/>
    </source>
</evidence>
<reference evidence="4" key="1">
    <citation type="journal article" date="2017" name="Nat. Ecol. Evol.">
        <title>Genome expansion and lineage-specific genetic innovations in the forest pathogenic fungi Armillaria.</title>
        <authorList>
            <person name="Sipos G."/>
            <person name="Prasanna A.N."/>
            <person name="Walter M.C."/>
            <person name="O'Connor E."/>
            <person name="Balint B."/>
            <person name="Krizsan K."/>
            <person name="Kiss B."/>
            <person name="Hess J."/>
            <person name="Varga T."/>
            <person name="Slot J."/>
            <person name="Riley R."/>
            <person name="Boka B."/>
            <person name="Rigling D."/>
            <person name="Barry K."/>
            <person name="Lee J."/>
            <person name="Mihaltcheva S."/>
            <person name="LaButti K."/>
            <person name="Lipzen A."/>
            <person name="Waldron R."/>
            <person name="Moloney N.M."/>
            <person name="Sperisen C."/>
            <person name="Kredics L."/>
            <person name="Vagvoelgyi C."/>
            <person name="Patrignani A."/>
            <person name="Fitzpatrick D."/>
            <person name="Nagy I."/>
            <person name="Doyle S."/>
            <person name="Anderson J.B."/>
            <person name="Grigoriev I.V."/>
            <person name="Gueldener U."/>
            <person name="Muensterkoetter M."/>
            <person name="Nagy L.G."/>
        </authorList>
    </citation>
    <scope>NUCLEOTIDE SEQUENCE [LARGE SCALE GENOMIC DNA]</scope>
    <source>
        <strain evidence="4">Ar21-2</strain>
    </source>
</reference>
<evidence type="ECO:0000256" key="1">
    <source>
        <dbReference type="SAM" id="Coils"/>
    </source>
</evidence>
<organism evidence="3 4">
    <name type="scientific">Armillaria gallica</name>
    <name type="common">Bulbous honey fungus</name>
    <name type="synonym">Armillaria bulbosa</name>
    <dbReference type="NCBI Taxonomy" id="47427"/>
    <lineage>
        <taxon>Eukaryota</taxon>
        <taxon>Fungi</taxon>
        <taxon>Dikarya</taxon>
        <taxon>Basidiomycota</taxon>
        <taxon>Agaricomycotina</taxon>
        <taxon>Agaricomycetes</taxon>
        <taxon>Agaricomycetidae</taxon>
        <taxon>Agaricales</taxon>
        <taxon>Marasmiineae</taxon>
        <taxon>Physalacriaceae</taxon>
        <taxon>Armillaria</taxon>
    </lineage>
</organism>
<gene>
    <name evidence="3" type="ORF">ARMGADRAFT_1084397</name>
</gene>
<name>A0A2H3DDA0_ARMGA</name>
<keyword evidence="4" id="KW-1185">Reference proteome</keyword>
<evidence type="ECO:0000313" key="3">
    <source>
        <dbReference type="EMBL" id="PBK88848.1"/>
    </source>
</evidence>
<feature type="compositionally biased region" description="Polar residues" evidence="2">
    <location>
        <begin position="11"/>
        <end position="21"/>
    </location>
</feature>
<dbReference type="AlphaFoldDB" id="A0A2H3DDA0"/>
<keyword evidence="1" id="KW-0175">Coiled coil</keyword>
<dbReference type="EMBL" id="KZ293671">
    <property type="protein sequence ID" value="PBK88848.1"/>
    <property type="molecule type" value="Genomic_DNA"/>
</dbReference>
<accession>A0A2H3DDA0</accession>